<feature type="chain" id="PRO_5002665362" evidence="3">
    <location>
        <begin position="19"/>
        <end position="628"/>
    </location>
</feature>
<dbReference type="Gene3D" id="1.25.20.10">
    <property type="entry name" value="Bacterial muramidases"/>
    <property type="match status" value="1"/>
</dbReference>
<evidence type="ECO:0000256" key="2">
    <source>
        <dbReference type="ARBA" id="ARBA00022729"/>
    </source>
</evidence>
<proteinExistence type="inferred from homology"/>
<dbReference type="STRING" id="314283.MED297_15695"/>
<dbReference type="Gene3D" id="1.10.1240.20">
    <property type="entry name" value="Lytic transglycosylase, superhelical linker domain"/>
    <property type="match status" value="1"/>
</dbReference>
<dbReference type="GO" id="GO:0042597">
    <property type="term" value="C:periplasmic space"/>
    <property type="evidence" value="ECO:0007669"/>
    <property type="project" value="InterPro"/>
</dbReference>
<protein>
    <submittedName>
        <fullName evidence="6">Soluble lytic murein transglycosylase</fullName>
    </submittedName>
</protein>
<reference evidence="6 7" key="1">
    <citation type="submission" date="2006-02" db="EMBL/GenBank/DDBJ databases">
        <authorList>
            <person name="Pinhassi J."/>
            <person name="Pedros-Alio C."/>
            <person name="Ferriera S."/>
            <person name="Johnson J."/>
            <person name="Kravitz S."/>
            <person name="Halpern A."/>
            <person name="Remington K."/>
            <person name="Beeson K."/>
            <person name="Tran B."/>
            <person name="Rogers Y.-H."/>
            <person name="Friedman R."/>
            <person name="Venter J.C."/>
        </authorList>
    </citation>
    <scope>NUCLEOTIDE SEQUENCE [LARGE SCALE GENOMIC DNA]</scope>
    <source>
        <strain evidence="6 7">MED297</strain>
    </source>
</reference>
<evidence type="ECO:0000256" key="1">
    <source>
        <dbReference type="ARBA" id="ARBA00007734"/>
    </source>
</evidence>
<dbReference type="InterPro" id="IPR023346">
    <property type="entry name" value="Lysozyme-like_dom_sf"/>
</dbReference>
<dbReference type="InterPro" id="IPR037061">
    <property type="entry name" value="Lytic_TGlycoase_superhlx_L_sf"/>
</dbReference>
<organism evidence="6 7">
    <name type="scientific">Reinekea blandensis MED297</name>
    <dbReference type="NCBI Taxonomy" id="314283"/>
    <lineage>
        <taxon>Bacteria</taxon>
        <taxon>Pseudomonadati</taxon>
        <taxon>Pseudomonadota</taxon>
        <taxon>Gammaproteobacteria</taxon>
        <taxon>Oceanospirillales</taxon>
        <taxon>Saccharospirillaceae</taxon>
        <taxon>Reinekea</taxon>
    </lineage>
</organism>
<dbReference type="CDD" id="cd13401">
    <property type="entry name" value="Slt70-like"/>
    <property type="match status" value="1"/>
</dbReference>
<evidence type="ECO:0000313" key="7">
    <source>
        <dbReference type="Proteomes" id="UP000005953"/>
    </source>
</evidence>
<dbReference type="InterPro" id="IPR008258">
    <property type="entry name" value="Transglycosylase_SLT_dom_1"/>
</dbReference>
<dbReference type="InterPro" id="IPR008939">
    <property type="entry name" value="Lytic_TGlycosylase_superhlx_U"/>
</dbReference>
<name>A4BIR3_9GAMM</name>
<dbReference type="GO" id="GO:0004553">
    <property type="term" value="F:hydrolase activity, hydrolyzing O-glycosyl compounds"/>
    <property type="evidence" value="ECO:0007669"/>
    <property type="project" value="InterPro"/>
</dbReference>
<dbReference type="AlphaFoldDB" id="A4BIR3"/>
<evidence type="ECO:0000259" key="5">
    <source>
        <dbReference type="Pfam" id="PF14718"/>
    </source>
</evidence>
<evidence type="ECO:0000313" key="6">
    <source>
        <dbReference type="EMBL" id="EAR08027.1"/>
    </source>
</evidence>
<keyword evidence="2 3" id="KW-0732">Signal</keyword>
<dbReference type="PANTHER" id="PTHR37423">
    <property type="entry name" value="SOLUBLE LYTIC MUREIN TRANSGLYCOSYLASE-RELATED"/>
    <property type="match status" value="1"/>
</dbReference>
<dbReference type="Proteomes" id="UP000005953">
    <property type="component" value="Unassembled WGS sequence"/>
</dbReference>
<dbReference type="Pfam" id="PF01464">
    <property type="entry name" value="SLT"/>
    <property type="match status" value="1"/>
</dbReference>
<dbReference type="Gene3D" id="1.10.530.10">
    <property type="match status" value="1"/>
</dbReference>
<evidence type="ECO:0000259" key="4">
    <source>
        <dbReference type="Pfam" id="PF01464"/>
    </source>
</evidence>
<feature type="signal peptide" evidence="3">
    <location>
        <begin position="1"/>
        <end position="18"/>
    </location>
</feature>
<feature type="domain" description="Lytic transglycosylase superhelical linker" evidence="5">
    <location>
        <begin position="389"/>
        <end position="446"/>
    </location>
</feature>
<comment type="caution">
    <text evidence="6">The sequence shown here is derived from an EMBL/GenBank/DDBJ whole genome shotgun (WGS) entry which is preliminary data.</text>
</comment>
<dbReference type="PANTHER" id="PTHR37423:SF5">
    <property type="entry name" value="SOLUBLE LYTIC MUREIN TRANSGLYCOSYLASE"/>
    <property type="match status" value="1"/>
</dbReference>
<dbReference type="SUPFAM" id="SSF48435">
    <property type="entry name" value="Bacterial muramidases"/>
    <property type="match status" value="1"/>
</dbReference>
<dbReference type="Pfam" id="PF14718">
    <property type="entry name" value="SLT_L"/>
    <property type="match status" value="1"/>
</dbReference>
<accession>A4BIR3</accession>
<dbReference type="HOGENOM" id="CLU_019016_0_1_6"/>
<feature type="domain" description="Transglycosylase SLT" evidence="4">
    <location>
        <begin position="474"/>
        <end position="572"/>
    </location>
</feature>
<gene>
    <name evidence="6" type="ORF">MED297_15695</name>
</gene>
<sequence>MRFFLTLFFFVICIQTYAADDYTKKLSLIATTEISQERLQSWNTELLYPYLQEAWLTRNLDEITIDQANAFMQTPENRAAAWFFKSLWYEELIRREAWPEIINTLSDTSNPALKCHYFKALEETGQPVPDIEVMNLWMSGQSRPDHCDPFFNDWITRIDDPDPIIWERQLLAFYDRNGKLIRYLNRFYQSPENRKIGEFLNRVYQQPKEIISQAYNPESDKMHQLALAAVNRMAFQDPRSASNLWQAIVRATPEMSPNDIRKASRYLGIAMAKQALPEASYWLTIADARRDDEEVQHWRLQIALSRQDYAAVISIYNELDSSLKQSDQWRYWAGVARAVTEKQVAADNPLIPLSQQRLYYGFLAAGVLNTEPTLGTQREYPSNNLVVLSAEPALQRAQALFEMGDITRAQVEWNLFVRTLDNASQHAAAELALSWGWYAKSSQAAGWSRRYDLIDLRYPDAYASEVDAMSQLLELPKHWVYGVMRQESRFDHQAVSPAGALGLMQVMPATARQTAQKYGLLYRDQSDLHLPTINIAIGTHYLNELMTRFNHPVLATAAYNAGPSRVNLWRERFPEDITVWIESIPFNETRNYVKAVMAYSQIYALQHGMNWHLSAWTEPALQLARASD</sequence>
<keyword evidence="7" id="KW-1185">Reference proteome</keyword>
<dbReference type="SUPFAM" id="SSF53955">
    <property type="entry name" value="Lysozyme-like"/>
    <property type="match status" value="1"/>
</dbReference>
<evidence type="ECO:0000256" key="3">
    <source>
        <dbReference type="SAM" id="SignalP"/>
    </source>
</evidence>
<dbReference type="InterPro" id="IPR012289">
    <property type="entry name" value="Lytic_TGlycosylase_superhlx_L"/>
</dbReference>
<comment type="similarity">
    <text evidence="1">Belongs to the transglycosylase Slt family.</text>
</comment>
<dbReference type="EMBL" id="AAOE01000027">
    <property type="protein sequence ID" value="EAR08027.1"/>
    <property type="molecule type" value="Genomic_DNA"/>
</dbReference>